<evidence type="ECO:0000256" key="1">
    <source>
        <dbReference type="ARBA" id="ARBA00023015"/>
    </source>
</evidence>
<reference evidence="5 6" key="1">
    <citation type="submission" date="2018-11" db="EMBL/GenBank/DDBJ databases">
        <title>Sequencing the genomes of 1000 actinobacteria strains.</title>
        <authorList>
            <person name="Klenk H.-P."/>
        </authorList>
    </citation>
    <scope>NUCLEOTIDE SEQUENCE [LARGE SCALE GENOMIC DNA]</scope>
    <source>
        <strain evidence="5 6">DSM 44254</strain>
    </source>
</reference>
<dbReference type="InterPro" id="IPR036388">
    <property type="entry name" value="WH-like_DNA-bd_sf"/>
</dbReference>
<evidence type="ECO:0000313" key="6">
    <source>
        <dbReference type="Proteomes" id="UP000272400"/>
    </source>
</evidence>
<dbReference type="PROSITE" id="PS00622">
    <property type="entry name" value="HTH_LUXR_1"/>
    <property type="match status" value="1"/>
</dbReference>
<dbReference type="OrthoDB" id="4069167at2"/>
<dbReference type="PROSITE" id="PS50043">
    <property type="entry name" value="HTH_LUXR_2"/>
    <property type="match status" value="1"/>
</dbReference>
<dbReference type="InterPro" id="IPR016032">
    <property type="entry name" value="Sig_transdc_resp-reg_C-effctor"/>
</dbReference>
<dbReference type="InterPro" id="IPR000792">
    <property type="entry name" value="Tscrpt_reg_LuxR_C"/>
</dbReference>
<dbReference type="Proteomes" id="UP000272400">
    <property type="component" value="Unassembled WGS sequence"/>
</dbReference>
<dbReference type="SUPFAM" id="SSF55781">
    <property type="entry name" value="GAF domain-like"/>
    <property type="match status" value="1"/>
</dbReference>
<keyword evidence="2" id="KW-0238">DNA-binding</keyword>
<dbReference type="PRINTS" id="PR00038">
    <property type="entry name" value="HTHLUXR"/>
</dbReference>
<dbReference type="RefSeq" id="WP_123666815.1">
    <property type="nucleotide sequence ID" value="NZ_RJKE01000001.1"/>
</dbReference>
<keyword evidence="6" id="KW-1185">Reference proteome</keyword>
<dbReference type="Gene3D" id="3.30.450.40">
    <property type="match status" value="1"/>
</dbReference>
<dbReference type="PANTHER" id="PTHR44688:SF16">
    <property type="entry name" value="DNA-BINDING TRANSCRIPTIONAL ACTIVATOR DEVR_DOSR"/>
    <property type="match status" value="1"/>
</dbReference>
<keyword evidence="1" id="KW-0805">Transcription regulation</keyword>
<dbReference type="SMART" id="SM00421">
    <property type="entry name" value="HTH_LUXR"/>
    <property type="match status" value="1"/>
</dbReference>
<dbReference type="Gene3D" id="1.10.10.10">
    <property type="entry name" value="Winged helix-like DNA-binding domain superfamily/Winged helix DNA-binding domain"/>
    <property type="match status" value="1"/>
</dbReference>
<evidence type="ECO:0000259" key="4">
    <source>
        <dbReference type="PROSITE" id="PS50043"/>
    </source>
</evidence>
<feature type="domain" description="HTH luxR-type" evidence="4">
    <location>
        <begin position="222"/>
        <end position="287"/>
    </location>
</feature>
<dbReference type="Pfam" id="PF00196">
    <property type="entry name" value="GerE"/>
    <property type="match status" value="1"/>
</dbReference>
<dbReference type="InterPro" id="IPR029016">
    <property type="entry name" value="GAF-like_dom_sf"/>
</dbReference>
<comment type="caution">
    <text evidence="5">The sequence shown here is derived from an EMBL/GenBank/DDBJ whole genome shotgun (WGS) entry which is preliminary data.</text>
</comment>
<keyword evidence="3" id="KW-0804">Transcription</keyword>
<accession>A0A3N1D205</accession>
<dbReference type="EMBL" id="RJKE01000001">
    <property type="protein sequence ID" value="ROO87542.1"/>
    <property type="molecule type" value="Genomic_DNA"/>
</dbReference>
<dbReference type="GO" id="GO:0003677">
    <property type="term" value="F:DNA binding"/>
    <property type="evidence" value="ECO:0007669"/>
    <property type="project" value="UniProtKB-KW"/>
</dbReference>
<dbReference type="AlphaFoldDB" id="A0A3N1D205"/>
<evidence type="ECO:0000256" key="2">
    <source>
        <dbReference type="ARBA" id="ARBA00023125"/>
    </source>
</evidence>
<gene>
    <name evidence="5" type="ORF">EDD29_5152</name>
</gene>
<dbReference type="SUPFAM" id="SSF46894">
    <property type="entry name" value="C-terminal effector domain of the bipartite response regulators"/>
    <property type="match status" value="1"/>
</dbReference>
<proteinExistence type="predicted"/>
<evidence type="ECO:0000256" key="3">
    <source>
        <dbReference type="ARBA" id="ARBA00023163"/>
    </source>
</evidence>
<protein>
    <submittedName>
        <fullName evidence="5">Regulatory LuxR family protein</fullName>
    </submittedName>
</protein>
<name>A0A3N1D205_9ACTN</name>
<evidence type="ECO:0000313" key="5">
    <source>
        <dbReference type="EMBL" id="ROO87542.1"/>
    </source>
</evidence>
<sequence length="290" mass="31032">MKAEKRPCAQERAQEAFLPPTAVLEQLEASLRMIKRRTDVSLAFAGQMAESGAVRLSLFEGPTAGALRGVEVESGHGLGGRAVELSRSIAVGDYLTSPRITHRYDRFISAEGLHAMVAAPVIVGRRPVAVVYGAFREAREIGGRIQDAMAGEVRALEQRLAVLSAMEAGFTDPAETAATLRMRERIRDTYGDLRTLAGRVSDAAVQAEILRIGGRLLDGEADAPGLSTLSRRERDAVALASRGLTNQQIGEALGLSPGTIKSYMKSAMRKLGAATRLEAAILARRTGQIP</sequence>
<dbReference type="PANTHER" id="PTHR44688">
    <property type="entry name" value="DNA-BINDING TRANSCRIPTIONAL ACTIVATOR DEVR_DOSR"/>
    <property type="match status" value="1"/>
</dbReference>
<organism evidence="5 6">
    <name type="scientific">Actinocorallia herbida</name>
    <dbReference type="NCBI Taxonomy" id="58109"/>
    <lineage>
        <taxon>Bacteria</taxon>
        <taxon>Bacillati</taxon>
        <taxon>Actinomycetota</taxon>
        <taxon>Actinomycetes</taxon>
        <taxon>Streptosporangiales</taxon>
        <taxon>Thermomonosporaceae</taxon>
        <taxon>Actinocorallia</taxon>
    </lineage>
</organism>
<dbReference type="CDD" id="cd06170">
    <property type="entry name" value="LuxR_C_like"/>
    <property type="match status" value="1"/>
</dbReference>
<dbReference type="GO" id="GO:0006355">
    <property type="term" value="P:regulation of DNA-templated transcription"/>
    <property type="evidence" value="ECO:0007669"/>
    <property type="project" value="InterPro"/>
</dbReference>